<name>C4G8T3_9FIRM</name>
<evidence type="ECO:0000313" key="2">
    <source>
        <dbReference type="Proteomes" id="UP000003494"/>
    </source>
</evidence>
<gene>
    <name evidence="1" type="ORF">GCWU000342_00381</name>
</gene>
<dbReference type="Proteomes" id="UP000003494">
    <property type="component" value="Unassembled WGS sequence"/>
</dbReference>
<dbReference type="AlphaFoldDB" id="C4G8T3"/>
<reference evidence="1" key="1">
    <citation type="submission" date="2009-04" db="EMBL/GenBank/DDBJ databases">
        <authorList>
            <person name="Weinstock G."/>
            <person name="Sodergren E."/>
            <person name="Clifton S."/>
            <person name="Fulton L."/>
            <person name="Fulton B."/>
            <person name="Courtney L."/>
            <person name="Fronick C."/>
            <person name="Harrison M."/>
            <person name="Strong C."/>
            <person name="Farmer C."/>
            <person name="Delahaunty K."/>
            <person name="Markovic C."/>
            <person name="Hall O."/>
            <person name="Minx P."/>
            <person name="Tomlinson C."/>
            <person name="Mitreva M."/>
            <person name="Nelson J."/>
            <person name="Hou S."/>
            <person name="Wollam A."/>
            <person name="Pepin K.H."/>
            <person name="Johnson M."/>
            <person name="Bhonagiri V."/>
            <person name="Nash W.E."/>
            <person name="Warren W."/>
            <person name="Chinwalla A."/>
            <person name="Mardis E.R."/>
            <person name="Wilson R.K."/>
        </authorList>
    </citation>
    <scope>NUCLEOTIDE SEQUENCE [LARGE SCALE GENOMIC DNA]</scope>
    <source>
        <strain evidence="1">DSM 14600</strain>
    </source>
</reference>
<organism evidence="1 2">
    <name type="scientific">Shuttleworthella satelles DSM 14600</name>
    <dbReference type="NCBI Taxonomy" id="626523"/>
    <lineage>
        <taxon>Bacteria</taxon>
        <taxon>Bacillati</taxon>
        <taxon>Bacillota</taxon>
        <taxon>Clostridia</taxon>
        <taxon>Lachnospirales</taxon>
        <taxon>Lachnospiraceae</taxon>
        <taxon>Shuttleworthella</taxon>
    </lineage>
</organism>
<proteinExistence type="predicted"/>
<evidence type="ECO:0000313" key="1">
    <source>
        <dbReference type="EMBL" id="EEP29031.1"/>
    </source>
</evidence>
<comment type="caution">
    <text evidence="1">The sequence shown here is derived from an EMBL/GenBank/DDBJ whole genome shotgun (WGS) entry which is preliminary data.</text>
</comment>
<dbReference type="EMBL" id="ACIP02000001">
    <property type="protein sequence ID" value="EEP29031.1"/>
    <property type="molecule type" value="Genomic_DNA"/>
</dbReference>
<keyword evidence="2" id="KW-1185">Reference proteome</keyword>
<dbReference type="HOGENOM" id="CLU_3066175_0_0_9"/>
<accession>C4G8T3</accession>
<sequence>MVLLNNVTFKSNQCKSPKITSIRQLKNMMIPPYYNMRISCYAFILQRGDLFFS</sequence>
<protein>
    <submittedName>
        <fullName evidence="1">Uncharacterized protein</fullName>
    </submittedName>
</protein>